<comment type="caution">
    <text evidence="2">The sequence shown here is derived from an EMBL/GenBank/DDBJ whole genome shotgun (WGS) entry which is preliminary data.</text>
</comment>
<reference evidence="2 3" key="1">
    <citation type="submission" date="2020-10" db="EMBL/GenBank/DDBJ databases">
        <authorList>
            <person name="Sedaghatjoo S."/>
        </authorList>
    </citation>
    <scope>NUCLEOTIDE SEQUENCE [LARGE SCALE GENOMIC DNA]</scope>
    <source>
        <strain evidence="2 3">LLFL</strain>
    </source>
</reference>
<feature type="compositionally biased region" description="Basic and acidic residues" evidence="1">
    <location>
        <begin position="58"/>
        <end position="80"/>
    </location>
</feature>
<feature type="region of interest" description="Disordered" evidence="1">
    <location>
        <begin position="144"/>
        <end position="237"/>
    </location>
</feature>
<evidence type="ECO:0000313" key="2">
    <source>
        <dbReference type="EMBL" id="CAD6919280.1"/>
    </source>
</evidence>
<organism evidence="2 3">
    <name type="scientific">Tilletia laevis</name>
    <dbReference type="NCBI Taxonomy" id="157183"/>
    <lineage>
        <taxon>Eukaryota</taxon>
        <taxon>Fungi</taxon>
        <taxon>Dikarya</taxon>
        <taxon>Basidiomycota</taxon>
        <taxon>Ustilaginomycotina</taxon>
        <taxon>Exobasidiomycetes</taxon>
        <taxon>Tilletiales</taxon>
        <taxon>Tilletiaceae</taxon>
        <taxon>Tilletia</taxon>
    </lineage>
</organism>
<feature type="compositionally biased region" description="Basic residues" evidence="1">
    <location>
        <begin position="82"/>
        <end position="94"/>
    </location>
</feature>
<feature type="region of interest" description="Disordered" evidence="1">
    <location>
        <begin position="432"/>
        <end position="454"/>
    </location>
</feature>
<feature type="compositionally biased region" description="Polar residues" evidence="1">
    <location>
        <begin position="389"/>
        <end position="402"/>
    </location>
</feature>
<dbReference type="Proteomes" id="UP000836404">
    <property type="component" value="Unassembled WGS sequence"/>
</dbReference>
<gene>
    <name evidence="2" type="ORF">JKILLFL_G2896</name>
</gene>
<dbReference type="EMBL" id="CAJHJF010001593">
    <property type="protein sequence ID" value="CAD6919280.1"/>
    <property type="molecule type" value="Genomic_DNA"/>
</dbReference>
<feature type="region of interest" description="Disordered" evidence="1">
    <location>
        <begin position="261"/>
        <end position="280"/>
    </location>
</feature>
<dbReference type="AlphaFoldDB" id="A0A9N8LH03"/>
<feature type="compositionally biased region" description="Low complexity" evidence="1">
    <location>
        <begin position="168"/>
        <end position="183"/>
    </location>
</feature>
<protein>
    <submittedName>
        <fullName evidence="2">Uncharacterized protein</fullName>
    </submittedName>
</protein>
<evidence type="ECO:0000256" key="1">
    <source>
        <dbReference type="SAM" id="MobiDB-lite"/>
    </source>
</evidence>
<feature type="region of interest" description="Disordered" evidence="1">
    <location>
        <begin position="34"/>
        <end position="126"/>
    </location>
</feature>
<evidence type="ECO:0000313" key="3">
    <source>
        <dbReference type="Proteomes" id="UP000836404"/>
    </source>
</evidence>
<feature type="region of interest" description="Disordered" evidence="1">
    <location>
        <begin position="494"/>
        <end position="515"/>
    </location>
</feature>
<name>A0A9N8LH03_9BASI</name>
<sequence>MSDETEEEYLQRLFAKVQTPPPVCHGPSLLTACIRDHPLPQPQPQPATSAVKQQHGILRRDEHSQQTPTDDHPRFHEPVIPHRPHLHHHHHSRHSAATTSILTAPTPQRRQTTITFADHNTPRDNTTDRELLASLCNGIQNTQPDRISQQQQQQQHNDEHEDHSLATSPSALGRRSRPSSSLGWRPFAIASPPPQLNSRSAEASPRPGSSPPPSSRVHVEPTTTPTPTTATTKKKFPWWPPERLVALQNAARDRITAGTVRTSSGAGLSGGGKQDEGAGVGTARRLSAGSTPLRLSLDSGVFDETNVEKAGAGAGAKGKGRSMVISQEGIPARSGGGGRPFHPGRSISMVDPAAGARLAFTSREHRLASSPFVAVDPVTVGGGTGTGTSPQRVLSPSSVSISNGGGAVQQDLHLNPAPAPAPVAARHIQFVETHSSSPKRALSPPILSPAQDEHTTTAPISVAVAARHIQFAETKSASSSSPKRALSPPIVNTCQLESNKSPTPRDPAISNPAPTAARHIQFVPPSSPPRHLRRRAAAAAAAGGGMKGSSEREDESAERRRKSFHGLGLEDREVVHSFRLGECI</sequence>
<keyword evidence="3" id="KW-1185">Reference proteome</keyword>
<feature type="region of interest" description="Disordered" evidence="1">
    <location>
        <begin position="536"/>
        <end position="566"/>
    </location>
</feature>
<accession>A0A9N8LH03</accession>
<feature type="compositionally biased region" description="Low complexity" evidence="1">
    <location>
        <begin position="198"/>
        <end position="207"/>
    </location>
</feature>
<feature type="compositionally biased region" description="Polar residues" evidence="1">
    <location>
        <begin position="96"/>
        <end position="115"/>
    </location>
</feature>
<proteinExistence type="predicted"/>
<feature type="region of interest" description="Disordered" evidence="1">
    <location>
        <begin position="383"/>
        <end position="402"/>
    </location>
</feature>
<feature type="compositionally biased region" description="Low complexity" evidence="1">
    <location>
        <begin position="221"/>
        <end position="231"/>
    </location>
</feature>